<evidence type="ECO:0000256" key="6">
    <source>
        <dbReference type="ARBA" id="ARBA00022777"/>
    </source>
</evidence>
<name>A0A936ZRA1_9BURK</name>
<dbReference type="InterPro" id="IPR036097">
    <property type="entry name" value="HisK_dim/P_sf"/>
</dbReference>
<dbReference type="PANTHER" id="PTHR43395">
    <property type="entry name" value="SENSOR HISTIDINE KINASE CHEA"/>
    <property type="match status" value="1"/>
</dbReference>
<dbReference type="InterPro" id="IPR001789">
    <property type="entry name" value="Sig_transdc_resp-reg_receiver"/>
</dbReference>
<dbReference type="Proteomes" id="UP000613011">
    <property type="component" value="Unassembled WGS sequence"/>
</dbReference>
<dbReference type="PRINTS" id="PR00344">
    <property type="entry name" value="BCTRLSENSOR"/>
</dbReference>
<evidence type="ECO:0000256" key="2">
    <source>
        <dbReference type="ARBA" id="ARBA00012438"/>
    </source>
</evidence>
<keyword evidence="4 10" id="KW-0597">Phosphoprotein</keyword>
<feature type="domain" description="HPt" evidence="16">
    <location>
        <begin position="1190"/>
        <end position="1292"/>
    </location>
</feature>
<dbReference type="InterPro" id="IPR011006">
    <property type="entry name" value="CheY-like_superfamily"/>
</dbReference>
<dbReference type="GO" id="GO:0000155">
    <property type="term" value="F:phosphorelay sensor kinase activity"/>
    <property type="evidence" value="ECO:0007669"/>
    <property type="project" value="InterPro"/>
</dbReference>
<dbReference type="SMART" id="SM01231">
    <property type="entry name" value="H-kinase_dim"/>
    <property type="match status" value="1"/>
</dbReference>
<dbReference type="InterPro" id="IPR004105">
    <property type="entry name" value="CheA-like_dim"/>
</dbReference>
<keyword evidence="7" id="KW-0902">Two-component regulatory system</keyword>
<dbReference type="Pfam" id="PF26379">
    <property type="entry name" value="FimL_2nd"/>
    <property type="match status" value="1"/>
</dbReference>
<dbReference type="InterPro" id="IPR036641">
    <property type="entry name" value="HPT_dom_sf"/>
</dbReference>
<dbReference type="SUPFAM" id="SSF47384">
    <property type="entry name" value="Homodimeric domain of signal transducing histidine kinase"/>
    <property type="match status" value="1"/>
</dbReference>
<feature type="domain" description="HPt" evidence="16">
    <location>
        <begin position="644"/>
        <end position="748"/>
    </location>
</feature>
<organism evidence="17 18">
    <name type="scientific">Ramlibacter aurantiacus</name>
    <dbReference type="NCBI Taxonomy" id="2801330"/>
    <lineage>
        <taxon>Bacteria</taxon>
        <taxon>Pseudomonadati</taxon>
        <taxon>Pseudomonadota</taxon>
        <taxon>Betaproteobacteria</taxon>
        <taxon>Burkholderiales</taxon>
        <taxon>Comamonadaceae</taxon>
        <taxon>Ramlibacter</taxon>
    </lineage>
</organism>
<dbReference type="Gene3D" id="1.20.120.160">
    <property type="entry name" value="HPT domain"/>
    <property type="match status" value="3"/>
</dbReference>
<dbReference type="SUPFAM" id="SSF47226">
    <property type="entry name" value="Histidine-containing phosphotransfer domain, HPT domain"/>
    <property type="match status" value="4"/>
</dbReference>
<dbReference type="PROSITE" id="PS50851">
    <property type="entry name" value="CHEW"/>
    <property type="match status" value="1"/>
</dbReference>
<evidence type="ECO:0000256" key="3">
    <source>
        <dbReference type="ARBA" id="ARBA00021495"/>
    </source>
</evidence>
<gene>
    <name evidence="17" type="ORF">JI739_17615</name>
</gene>
<comment type="catalytic activity">
    <reaction evidence="1">
        <text>ATP + protein L-histidine = ADP + protein N-phospho-L-histidine.</text>
        <dbReference type="EC" id="2.7.13.3"/>
    </reaction>
</comment>
<feature type="modified residue" description="Phosphohistidine" evidence="9">
    <location>
        <position position="1237"/>
    </location>
</feature>
<dbReference type="InterPro" id="IPR004358">
    <property type="entry name" value="Sig_transdc_His_kin-like_C"/>
</dbReference>
<sequence length="1955" mass="211207">MQAQDTGHDLAIHDLGPLAWVLDELRKSLEASCSALRRFLREAAQAQAEQAEQGPVDSAQLRIARQHLHQALGALEMVGLRAPAQVLRAMEAALQAFVQRPQQCDDVAFLKIERAGLALIEFLEALLAGKQLSAVALFPQYRDVLALSGAERVHPADLWSLDWRWHHPELPEGVQPLAYAPALRSRMDQAVLRIVKSFDSVAALELSRITLGLAAAQPQRQARVFWQVCAAYFEAVALGRLPADLYVKRAASRVLVQYAQLAKGDPGVSERLAQDLVFFCGQAGVASADEAPLLHAVRRAWGLEALASVDYEREQFGRFDTAGLAQVRKRIAAAKDIWSQLAGGEPVRLRSCADHFRQLGEALVRLHPGSARLAKALQAVGEEVTQSTVLPAPELAMEVATAVLYLDAAFQDLDQDEAVLRSRAQRLAERLDRARQGGSPEALETWMEELYRRVSDRQTMGSVVGELRGVLGEIEKDLDAFFREPHERAPLQAVPARLVQMRGVLSVLGLHQADQAVLRMRAEIDALLMGSVQPPEGFETLGNNLGALGFLIDMLNYQPVLAKKLFVFDAAVGELRPLMGRAAPAERRVPRPAAIPADQRPGLPAPPAADASTTSAEQPVAQVTMPSAPDTPDTPDTAPDAAPDTGVDDELLEIFLEEAREVVQGASASLALLRRQPGELGELTGVRRAFHTLKGSSRMVGLAEFGEAAWALEQVFNAWLAEHPCASEDLLALAAPALTGFGRWVEDIAAGRDSGWRAAMFRTPADAFRRGEPLQPLVFPEQAEGAGEAPPAVLSDTPEMVDAAASAPASPSAEEPAVLDFDGFGEVEEVVLGGAEPLDDTPVAKPAELHEFEASIEPLAWPETADEPAEMKLSDAGVERTLHQEGLSSHDMHGLEVTEGQDDDALDAWTAAHQEPAWPQPVEAVAEPVAQPPGQWVGQALAEAPFAEAAFAEEAPPIEPLPSALELPELPATAAAAPEAPELAQAIDESSEPAPAVSSDMPEEARVADLPEVFAGEPAEEHVRVIGSLRIGIPLYNVYLNEADEWSRRLQLELSEWALETTTELPESAVAMAHSLAGSSATIGFHALSGVARTLEHALVQTRARGVGSVRHGAVYNRAAEEIRRLLHQFAAGFLKQPDLSVVQDLLALDTEPGTPAAAAPEVTTLPSTAAPVMRVVASLDDQRDGIDAVDAVDCDLFPIFEEEAAELLPQLGGALRQWHARPTNRSAREAVLRCLHTLKGSARLAGALRLGEMAHRLESLVEQVGADAVTEADIDPLLQRFDAMQSAYEQLRVPASHVPAEVEASGTPPEPAQPQETVPAPVAQAGGLAAPVSTSLAARRVSASQQVRVRSHLLDRLMNQAGEVMISRSRLEDELRSLRTSLHELTGNLERLRGQLRDVELQAEVQMQTRLAQAKDSTSNFDPLEFDRFTRMQELTRMMAESVNDIGTVQRNLQRTVEATEDDLAAQARQTRELQRDLLRTRMVEFEAIADRLYRVVRQASKDTGRPVKLDIEGGSIEVDRGVLDRMTPAFEHLLRNCVAHGIEEPAIRSAAGKDATGQIRIVLGHEGNDVSVEFRDDGAGLDLSRIRQRAVEQGLLPADGTPGDDEIAQLIFSPGFSTVTHVTELAGRGIGMDVVRADVDALGGRIEIDSRPGAGASFRLVLPLTTAVTQVVMLRSGQLSVGVPANLVEIVRRAGPAELERAYAESRFIHDGEELPFFWGGALLQSSARSAETGRSLPVVIFRSASRRVAVHVDEVLGSQEVVVKNLGPQLSRLPGLAGMSVLPSGAVVLIYNPVALAAVYGEQALQFSAGQPVAGEAGPLAMAAPRVPLVLVVDDSITVRRITQRLLQREGYRVALAADGLQALERLAEETPAVVLSDIEMPRMDGFDLARNIRGDVRWAELPIVMITSRIAEKHREHARQLGVRHYLGKPYSEDELLGLVRRYCAAALTTA</sequence>
<dbReference type="CDD" id="cd00088">
    <property type="entry name" value="HPT"/>
    <property type="match status" value="2"/>
</dbReference>
<evidence type="ECO:0000256" key="5">
    <source>
        <dbReference type="ARBA" id="ARBA00022679"/>
    </source>
</evidence>
<evidence type="ECO:0000259" key="15">
    <source>
        <dbReference type="PROSITE" id="PS50851"/>
    </source>
</evidence>
<dbReference type="CDD" id="cd17546">
    <property type="entry name" value="REC_hyHK_CKI1_RcsC-like"/>
    <property type="match status" value="1"/>
</dbReference>
<dbReference type="InterPro" id="IPR051315">
    <property type="entry name" value="Bact_Chemotaxis_CheA"/>
</dbReference>
<evidence type="ECO:0000256" key="11">
    <source>
        <dbReference type="SAM" id="Coils"/>
    </source>
</evidence>
<evidence type="ECO:0000259" key="13">
    <source>
        <dbReference type="PROSITE" id="PS50109"/>
    </source>
</evidence>
<feature type="modified residue" description="Phosphohistidine" evidence="9">
    <location>
        <position position="1074"/>
    </location>
</feature>
<dbReference type="PROSITE" id="PS50110">
    <property type="entry name" value="RESPONSE_REGULATORY"/>
    <property type="match status" value="1"/>
</dbReference>
<dbReference type="SMART" id="SM00387">
    <property type="entry name" value="HATPase_c"/>
    <property type="match status" value="1"/>
</dbReference>
<evidence type="ECO:0000256" key="10">
    <source>
        <dbReference type="PROSITE-ProRule" id="PRU00169"/>
    </source>
</evidence>
<protein>
    <recommendedName>
        <fullName evidence="3">Chemotaxis protein CheA</fullName>
        <ecNumber evidence="2">2.7.13.3</ecNumber>
    </recommendedName>
</protein>
<feature type="compositionally biased region" description="Low complexity" evidence="12">
    <location>
        <begin position="628"/>
        <end position="645"/>
    </location>
</feature>
<keyword evidence="6" id="KW-0418">Kinase</keyword>
<evidence type="ECO:0000256" key="8">
    <source>
        <dbReference type="ARBA" id="ARBA00035100"/>
    </source>
</evidence>
<dbReference type="GO" id="GO:0006935">
    <property type="term" value="P:chemotaxis"/>
    <property type="evidence" value="ECO:0007669"/>
    <property type="project" value="InterPro"/>
</dbReference>
<dbReference type="SUPFAM" id="SSF50341">
    <property type="entry name" value="CheW-like"/>
    <property type="match status" value="1"/>
</dbReference>
<dbReference type="FunFam" id="3.30.565.10:FF:000016">
    <property type="entry name" value="Chemotaxis protein CheA, putative"/>
    <property type="match status" value="1"/>
</dbReference>
<dbReference type="SMART" id="SM00448">
    <property type="entry name" value="REC"/>
    <property type="match status" value="1"/>
</dbReference>
<evidence type="ECO:0000259" key="16">
    <source>
        <dbReference type="PROSITE" id="PS50894"/>
    </source>
</evidence>
<dbReference type="Gene3D" id="3.30.565.10">
    <property type="entry name" value="Histidine kinase-like ATPase, C-terminal domain"/>
    <property type="match status" value="1"/>
</dbReference>
<evidence type="ECO:0000259" key="14">
    <source>
        <dbReference type="PROSITE" id="PS50110"/>
    </source>
</evidence>
<dbReference type="SMART" id="SM00260">
    <property type="entry name" value="CheW"/>
    <property type="match status" value="1"/>
</dbReference>
<feature type="region of interest" description="Disordered" evidence="12">
    <location>
        <begin position="587"/>
        <end position="645"/>
    </location>
</feature>
<dbReference type="InterPro" id="IPR002545">
    <property type="entry name" value="CheW-lke_dom"/>
</dbReference>
<evidence type="ECO:0000313" key="18">
    <source>
        <dbReference type="Proteomes" id="UP000613011"/>
    </source>
</evidence>
<dbReference type="Pfam" id="PF01627">
    <property type="entry name" value="Hpt"/>
    <property type="match status" value="3"/>
</dbReference>
<dbReference type="InterPro" id="IPR005467">
    <property type="entry name" value="His_kinase_dom"/>
</dbReference>
<dbReference type="Pfam" id="PF02518">
    <property type="entry name" value="HATPase_c"/>
    <property type="match status" value="1"/>
</dbReference>
<keyword evidence="5" id="KW-0808">Transferase</keyword>
<dbReference type="Gene3D" id="2.30.30.40">
    <property type="entry name" value="SH3 Domains"/>
    <property type="match status" value="1"/>
</dbReference>
<evidence type="ECO:0000256" key="9">
    <source>
        <dbReference type="PROSITE-ProRule" id="PRU00110"/>
    </source>
</evidence>
<dbReference type="GO" id="GO:0005737">
    <property type="term" value="C:cytoplasm"/>
    <property type="evidence" value="ECO:0007669"/>
    <property type="project" value="InterPro"/>
</dbReference>
<feature type="region of interest" description="Disordered" evidence="12">
    <location>
        <begin position="1299"/>
        <end position="1318"/>
    </location>
</feature>
<dbReference type="PROSITE" id="PS50894">
    <property type="entry name" value="HPT"/>
    <property type="match status" value="3"/>
</dbReference>
<dbReference type="Pfam" id="PF00072">
    <property type="entry name" value="Response_reg"/>
    <property type="match status" value="1"/>
</dbReference>
<dbReference type="PROSITE" id="PS50109">
    <property type="entry name" value="HIS_KIN"/>
    <property type="match status" value="1"/>
</dbReference>
<dbReference type="PANTHER" id="PTHR43395:SF8">
    <property type="entry name" value="HISTIDINE KINASE"/>
    <property type="match status" value="1"/>
</dbReference>
<feature type="domain" description="HPt" evidence="16">
    <location>
        <begin position="1028"/>
        <end position="1133"/>
    </location>
</feature>
<comment type="caution">
    <text evidence="17">The sequence shown here is derived from an EMBL/GenBank/DDBJ whole genome shotgun (WGS) entry which is preliminary data.</text>
</comment>
<dbReference type="EC" id="2.7.13.3" evidence="2"/>
<comment type="function">
    <text evidence="8">Involved in the transmission of sensory signals from the chemoreceptors to the flagellar motors. CheA is autophosphorylated; it can transfer its phosphate group to either CheB or CheY.</text>
</comment>
<evidence type="ECO:0000256" key="4">
    <source>
        <dbReference type="ARBA" id="ARBA00022553"/>
    </source>
</evidence>
<accession>A0A936ZRA1</accession>
<evidence type="ECO:0000256" key="1">
    <source>
        <dbReference type="ARBA" id="ARBA00000085"/>
    </source>
</evidence>
<feature type="modified residue" description="Phosphohistidine" evidence="9">
    <location>
        <position position="691"/>
    </location>
</feature>
<dbReference type="RefSeq" id="WP_201685247.1">
    <property type="nucleotide sequence ID" value="NZ_JAEQNA010000007.1"/>
</dbReference>
<dbReference type="InterPro" id="IPR058661">
    <property type="entry name" value="FimL_2nd"/>
</dbReference>
<dbReference type="EMBL" id="JAEQNA010000007">
    <property type="protein sequence ID" value="MBL0422170.1"/>
    <property type="molecule type" value="Genomic_DNA"/>
</dbReference>
<dbReference type="Gene3D" id="3.40.50.2300">
    <property type="match status" value="1"/>
</dbReference>
<evidence type="ECO:0000313" key="17">
    <source>
        <dbReference type="EMBL" id="MBL0422170.1"/>
    </source>
</evidence>
<feature type="domain" description="Histidine kinase" evidence="13">
    <location>
        <begin position="1435"/>
        <end position="1668"/>
    </location>
</feature>
<dbReference type="InterPro" id="IPR003594">
    <property type="entry name" value="HATPase_dom"/>
</dbReference>
<dbReference type="Pfam" id="PF01584">
    <property type="entry name" value="CheW"/>
    <property type="match status" value="1"/>
</dbReference>
<feature type="modified residue" description="4-aspartylphosphate" evidence="10">
    <location>
        <position position="1881"/>
    </location>
</feature>
<feature type="coiled-coil region" evidence="11">
    <location>
        <begin position="1451"/>
        <end position="1478"/>
    </location>
</feature>
<proteinExistence type="predicted"/>
<keyword evidence="18" id="KW-1185">Reference proteome</keyword>
<keyword evidence="11" id="KW-0175">Coiled coil</keyword>
<dbReference type="InterPro" id="IPR008207">
    <property type="entry name" value="Sig_transdc_His_kin_Hpt_dom"/>
</dbReference>
<evidence type="ECO:0000256" key="7">
    <source>
        <dbReference type="ARBA" id="ARBA00023012"/>
    </source>
</evidence>
<dbReference type="InterPro" id="IPR036890">
    <property type="entry name" value="HATPase_C_sf"/>
</dbReference>
<dbReference type="Pfam" id="PF02895">
    <property type="entry name" value="H-kinase_dim"/>
    <property type="match status" value="1"/>
</dbReference>
<dbReference type="SMART" id="SM00073">
    <property type="entry name" value="HPT"/>
    <property type="match status" value="3"/>
</dbReference>
<evidence type="ECO:0000256" key="12">
    <source>
        <dbReference type="SAM" id="MobiDB-lite"/>
    </source>
</evidence>
<dbReference type="InterPro" id="IPR036061">
    <property type="entry name" value="CheW-like_dom_sf"/>
</dbReference>
<dbReference type="SUPFAM" id="SSF52172">
    <property type="entry name" value="CheY-like"/>
    <property type="match status" value="1"/>
</dbReference>
<feature type="coiled-coil region" evidence="11">
    <location>
        <begin position="1369"/>
        <end position="1410"/>
    </location>
</feature>
<feature type="domain" description="Response regulatory" evidence="14">
    <location>
        <begin position="1832"/>
        <end position="1948"/>
    </location>
</feature>
<feature type="domain" description="CheW-like" evidence="15">
    <location>
        <begin position="1670"/>
        <end position="1805"/>
    </location>
</feature>
<reference evidence="17" key="1">
    <citation type="submission" date="2021-01" db="EMBL/GenBank/DDBJ databases">
        <title>Ramlibacter sp. strain AW1 16S ribosomal RNA gene Genome sequencing and assembly.</title>
        <authorList>
            <person name="Kang M."/>
        </authorList>
    </citation>
    <scope>NUCLEOTIDE SEQUENCE</scope>
    <source>
        <strain evidence="17">AW1</strain>
    </source>
</reference>
<dbReference type="SUPFAM" id="SSF55874">
    <property type="entry name" value="ATPase domain of HSP90 chaperone/DNA topoisomerase II/histidine kinase"/>
    <property type="match status" value="1"/>
</dbReference>